<keyword evidence="1" id="KW-0472">Membrane</keyword>
<reference evidence="2 3" key="1">
    <citation type="submission" date="2016-10" db="EMBL/GenBank/DDBJ databases">
        <authorList>
            <person name="de Groot N.N."/>
        </authorList>
    </citation>
    <scope>NUCLEOTIDE SEQUENCE [LARGE SCALE GENOMIC DNA]</scope>
    <source>
        <strain evidence="2 3">MT12</strain>
    </source>
</reference>
<dbReference type="Proteomes" id="UP000198992">
    <property type="component" value="Unassembled WGS sequence"/>
</dbReference>
<accession>A0A1H5G5B7</accession>
<dbReference type="AlphaFoldDB" id="A0A1H5G5B7"/>
<feature type="transmembrane region" description="Helical" evidence="1">
    <location>
        <begin position="12"/>
        <end position="33"/>
    </location>
</feature>
<dbReference type="RefSeq" id="WP_092124239.1">
    <property type="nucleotide sequence ID" value="NZ_FNTH01000001.1"/>
</dbReference>
<evidence type="ECO:0000313" key="2">
    <source>
        <dbReference type="EMBL" id="SEE10885.1"/>
    </source>
</evidence>
<organism evidence="2 3">
    <name type="scientific">Bradyrhizobium erythrophlei</name>
    <dbReference type="NCBI Taxonomy" id="1437360"/>
    <lineage>
        <taxon>Bacteria</taxon>
        <taxon>Pseudomonadati</taxon>
        <taxon>Pseudomonadota</taxon>
        <taxon>Alphaproteobacteria</taxon>
        <taxon>Hyphomicrobiales</taxon>
        <taxon>Nitrobacteraceae</taxon>
        <taxon>Bradyrhizobium</taxon>
    </lineage>
</organism>
<proteinExistence type="predicted"/>
<dbReference type="EMBL" id="FNTH01000001">
    <property type="protein sequence ID" value="SEE10885.1"/>
    <property type="molecule type" value="Genomic_DNA"/>
</dbReference>
<sequence length="66" mass="6967">MQSSTFNDISYSWLIGILAGFGILILVGPVRIVIMNSLMESMLDVGIASIAGGLILATLVLVIVMD</sequence>
<keyword evidence="1" id="KW-0812">Transmembrane</keyword>
<name>A0A1H5G5B7_9BRAD</name>
<evidence type="ECO:0000256" key="1">
    <source>
        <dbReference type="SAM" id="Phobius"/>
    </source>
</evidence>
<protein>
    <submittedName>
        <fullName evidence="2">Uncharacterized protein</fullName>
    </submittedName>
</protein>
<keyword evidence="1" id="KW-1133">Transmembrane helix</keyword>
<feature type="transmembrane region" description="Helical" evidence="1">
    <location>
        <begin position="45"/>
        <end position="65"/>
    </location>
</feature>
<gene>
    <name evidence="2" type="ORF">SAMN05444164_6934</name>
</gene>
<evidence type="ECO:0000313" key="3">
    <source>
        <dbReference type="Proteomes" id="UP000198992"/>
    </source>
</evidence>